<evidence type="ECO:0000313" key="2">
    <source>
        <dbReference type="EMBL" id="JAD51362.1"/>
    </source>
</evidence>
<organism evidence="2">
    <name type="scientific">Arundo donax</name>
    <name type="common">Giant reed</name>
    <name type="synonym">Donax arundinaceus</name>
    <dbReference type="NCBI Taxonomy" id="35708"/>
    <lineage>
        <taxon>Eukaryota</taxon>
        <taxon>Viridiplantae</taxon>
        <taxon>Streptophyta</taxon>
        <taxon>Embryophyta</taxon>
        <taxon>Tracheophyta</taxon>
        <taxon>Spermatophyta</taxon>
        <taxon>Magnoliopsida</taxon>
        <taxon>Liliopsida</taxon>
        <taxon>Poales</taxon>
        <taxon>Poaceae</taxon>
        <taxon>PACMAD clade</taxon>
        <taxon>Arundinoideae</taxon>
        <taxon>Arundineae</taxon>
        <taxon>Arundo</taxon>
    </lineage>
</organism>
<protein>
    <submittedName>
        <fullName evidence="2">Uncharacterized protein</fullName>
    </submittedName>
</protein>
<proteinExistence type="predicted"/>
<dbReference type="EMBL" id="GBRH01246533">
    <property type="protein sequence ID" value="JAD51362.1"/>
    <property type="molecule type" value="Transcribed_RNA"/>
</dbReference>
<evidence type="ECO:0000256" key="1">
    <source>
        <dbReference type="SAM" id="MobiDB-lite"/>
    </source>
</evidence>
<dbReference type="AlphaFoldDB" id="A0A0A9AW76"/>
<name>A0A0A9AW76_ARUDO</name>
<accession>A0A0A9AW76</accession>
<feature type="region of interest" description="Disordered" evidence="1">
    <location>
        <begin position="33"/>
        <end position="73"/>
    </location>
</feature>
<reference evidence="2" key="1">
    <citation type="submission" date="2014-09" db="EMBL/GenBank/DDBJ databases">
        <authorList>
            <person name="Magalhaes I.L.F."/>
            <person name="Oliveira U."/>
            <person name="Santos F.R."/>
            <person name="Vidigal T.H.D.A."/>
            <person name="Brescovit A.D."/>
            <person name="Santos A.J."/>
        </authorList>
    </citation>
    <scope>NUCLEOTIDE SEQUENCE</scope>
    <source>
        <tissue evidence="2">Shoot tissue taken approximately 20 cm above the soil surface</tissue>
    </source>
</reference>
<feature type="region of interest" description="Disordered" evidence="1">
    <location>
        <begin position="1"/>
        <end position="20"/>
    </location>
</feature>
<reference evidence="2" key="2">
    <citation type="journal article" date="2015" name="Data Brief">
        <title>Shoot transcriptome of the giant reed, Arundo donax.</title>
        <authorList>
            <person name="Barrero R.A."/>
            <person name="Guerrero F.D."/>
            <person name="Moolhuijzen P."/>
            <person name="Goolsby J.A."/>
            <person name="Tidwell J."/>
            <person name="Bellgard S.E."/>
            <person name="Bellgard M.I."/>
        </authorList>
    </citation>
    <scope>NUCLEOTIDE SEQUENCE</scope>
    <source>
        <tissue evidence="2">Shoot tissue taken approximately 20 cm above the soil surface</tissue>
    </source>
</reference>
<sequence>MFSSSVCWGPPPKDAKQWRRRTRWAVRQLRLSVGPQGTLGSKHGAESDPDGAVGGGEGQRTARRCCRRLPTSA</sequence>